<comment type="catalytic activity">
    <reaction evidence="5">
        <text>diphthine-[translation elongation factor 2] + NH4(+) + ATP = diphthamide-[translation elongation factor 2] + AMP + diphosphate + H(+)</text>
        <dbReference type="Rhea" id="RHEA:19753"/>
        <dbReference type="Rhea" id="RHEA-COMP:10172"/>
        <dbReference type="Rhea" id="RHEA-COMP:10174"/>
        <dbReference type="ChEBI" id="CHEBI:15378"/>
        <dbReference type="ChEBI" id="CHEBI:16692"/>
        <dbReference type="ChEBI" id="CHEBI:28938"/>
        <dbReference type="ChEBI" id="CHEBI:30616"/>
        <dbReference type="ChEBI" id="CHEBI:33019"/>
        <dbReference type="ChEBI" id="CHEBI:82696"/>
        <dbReference type="ChEBI" id="CHEBI:456215"/>
        <dbReference type="EC" id="6.3.1.14"/>
    </reaction>
</comment>
<dbReference type="PANTHER" id="PTHR12196:SF2">
    <property type="entry name" value="DIPHTHINE--AMMONIA LIGASE"/>
    <property type="match status" value="1"/>
</dbReference>
<dbReference type="EC" id="6.3.1.14" evidence="1"/>
<dbReference type="InterPro" id="IPR014729">
    <property type="entry name" value="Rossmann-like_a/b/a_fold"/>
</dbReference>
<dbReference type="GO" id="GO:0017178">
    <property type="term" value="F:diphthine-ammonia ligase activity"/>
    <property type="evidence" value="ECO:0007669"/>
    <property type="project" value="UniProtKB-EC"/>
</dbReference>
<dbReference type="eggNOG" id="KOG2316">
    <property type="taxonomic scope" value="Eukaryota"/>
</dbReference>
<organism evidence="7 8">
    <name type="scientific">Sphaeroforma arctica JP610</name>
    <dbReference type="NCBI Taxonomy" id="667725"/>
    <lineage>
        <taxon>Eukaryota</taxon>
        <taxon>Ichthyosporea</taxon>
        <taxon>Ichthyophonida</taxon>
        <taxon>Sphaeroforma</taxon>
    </lineage>
</organism>
<protein>
    <recommendedName>
        <fullName evidence="2">Diphthine--ammonia ligase</fullName>
        <ecNumber evidence="1">6.3.1.14</ecNumber>
    </recommendedName>
    <alternativeName>
        <fullName evidence="3">Diphthamide synthase</fullName>
    </alternativeName>
    <alternativeName>
        <fullName evidence="4">Diphthamide synthetase</fullName>
    </alternativeName>
</protein>
<dbReference type="RefSeq" id="XP_014144345.1">
    <property type="nucleotide sequence ID" value="XM_014288870.1"/>
</dbReference>
<dbReference type="EMBL" id="KQ251158">
    <property type="protein sequence ID" value="KNC70443.1"/>
    <property type="molecule type" value="Genomic_DNA"/>
</dbReference>
<gene>
    <name evidence="7" type="ORF">SARC_17028</name>
</gene>
<dbReference type="OrthoDB" id="686384at2759"/>
<evidence type="ECO:0000256" key="3">
    <source>
        <dbReference type="ARBA" id="ARBA00029814"/>
    </source>
</evidence>
<dbReference type="InterPro" id="IPR002761">
    <property type="entry name" value="Diphthami_syn_dom"/>
</dbReference>
<feature type="domain" description="Diphthamide synthase" evidence="6">
    <location>
        <begin position="27"/>
        <end position="99"/>
    </location>
</feature>
<accession>A0A0L0F2P3</accession>
<evidence type="ECO:0000256" key="4">
    <source>
        <dbReference type="ARBA" id="ARBA00031552"/>
    </source>
</evidence>
<keyword evidence="8" id="KW-1185">Reference proteome</keyword>
<sequence>MELPLFRGDLIGRPVATEMHYTKPLDARDEVEDLYDLLSDVKRQMPLIEGVSVGAILSDYQRLRVELVCQKLGLKSLAYMWHRDQHDLLSDIIESGVTAVGNLPGLAVGLCTG</sequence>
<dbReference type="GeneID" id="25917532"/>
<dbReference type="PANTHER" id="PTHR12196">
    <property type="entry name" value="DOMAIN OF UNKNOWN FUNCTION 71 DUF71 -CONTAINING PROTEIN"/>
    <property type="match status" value="1"/>
</dbReference>
<proteinExistence type="predicted"/>
<dbReference type="Proteomes" id="UP000054560">
    <property type="component" value="Unassembled WGS sequence"/>
</dbReference>
<dbReference type="Gene3D" id="3.40.50.620">
    <property type="entry name" value="HUPs"/>
    <property type="match status" value="1"/>
</dbReference>
<evidence type="ECO:0000313" key="7">
    <source>
        <dbReference type="EMBL" id="KNC70443.1"/>
    </source>
</evidence>
<evidence type="ECO:0000313" key="8">
    <source>
        <dbReference type="Proteomes" id="UP000054560"/>
    </source>
</evidence>
<evidence type="ECO:0000256" key="1">
    <source>
        <dbReference type="ARBA" id="ARBA00012089"/>
    </source>
</evidence>
<dbReference type="Pfam" id="PF01902">
    <property type="entry name" value="Diphthami_syn_2"/>
    <property type="match status" value="1"/>
</dbReference>
<evidence type="ECO:0000256" key="5">
    <source>
        <dbReference type="ARBA" id="ARBA00048108"/>
    </source>
</evidence>
<dbReference type="InterPro" id="IPR030662">
    <property type="entry name" value="DPH6/MJ0570"/>
</dbReference>
<evidence type="ECO:0000259" key="6">
    <source>
        <dbReference type="Pfam" id="PF01902"/>
    </source>
</evidence>
<dbReference type="AlphaFoldDB" id="A0A0L0F2P3"/>
<dbReference type="STRING" id="667725.A0A0L0F2P3"/>
<dbReference type="SUPFAM" id="SSF52402">
    <property type="entry name" value="Adenine nucleotide alpha hydrolases-like"/>
    <property type="match status" value="1"/>
</dbReference>
<dbReference type="GO" id="GO:0017183">
    <property type="term" value="P:protein histidyl modification to diphthamide"/>
    <property type="evidence" value="ECO:0007669"/>
    <property type="project" value="TreeGrafter"/>
</dbReference>
<evidence type="ECO:0000256" key="2">
    <source>
        <dbReference type="ARBA" id="ARBA00018426"/>
    </source>
</evidence>
<reference evidence="7 8" key="1">
    <citation type="submission" date="2011-02" db="EMBL/GenBank/DDBJ databases">
        <title>The Genome Sequence of Sphaeroforma arctica JP610.</title>
        <authorList>
            <consortium name="The Broad Institute Genome Sequencing Platform"/>
            <person name="Russ C."/>
            <person name="Cuomo C."/>
            <person name="Young S.K."/>
            <person name="Zeng Q."/>
            <person name="Gargeya S."/>
            <person name="Alvarado L."/>
            <person name="Berlin A."/>
            <person name="Chapman S.B."/>
            <person name="Chen Z."/>
            <person name="Freedman E."/>
            <person name="Gellesch M."/>
            <person name="Goldberg J."/>
            <person name="Griggs A."/>
            <person name="Gujja S."/>
            <person name="Heilman E."/>
            <person name="Heiman D."/>
            <person name="Howarth C."/>
            <person name="Mehta T."/>
            <person name="Neiman D."/>
            <person name="Pearson M."/>
            <person name="Roberts A."/>
            <person name="Saif S."/>
            <person name="Shea T."/>
            <person name="Shenoy N."/>
            <person name="Sisk P."/>
            <person name="Stolte C."/>
            <person name="Sykes S."/>
            <person name="White J."/>
            <person name="Yandava C."/>
            <person name="Burger G."/>
            <person name="Gray M.W."/>
            <person name="Holland P.W.H."/>
            <person name="King N."/>
            <person name="Lang F.B.F."/>
            <person name="Roger A.J."/>
            <person name="Ruiz-Trillo I."/>
            <person name="Haas B."/>
            <person name="Nusbaum C."/>
            <person name="Birren B."/>
        </authorList>
    </citation>
    <scope>NUCLEOTIDE SEQUENCE [LARGE SCALE GENOMIC DNA]</scope>
    <source>
        <strain evidence="7 8">JP610</strain>
    </source>
</reference>
<name>A0A0L0F2P3_9EUKA</name>